<gene>
    <name evidence="2" type="ORF">GGE06_003140</name>
</gene>
<protein>
    <submittedName>
        <fullName evidence="2">Uncharacterized protein YdhG (YjbR/CyaY superfamily)</fullName>
    </submittedName>
</protein>
<feature type="compositionally biased region" description="Polar residues" evidence="1">
    <location>
        <begin position="14"/>
        <end position="34"/>
    </location>
</feature>
<dbReference type="EMBL" id="JACHJY010000004">
    <property type="protein sequence ID" value="MBB4982230.1"/>
    <property type="molecule type" value="Genomic_DNA"/>
</dbReference>
<keyword evidence="3" id="KW-1185">Reference proteome</keyword>
<reference evidence="2 3" key="1">
    <citation type="submission" date="2020-08" db="EMBL/GenBank/DDBJ databases">
        <title>Genomic Encyclopedia of Type Strains, Phase III (KMG-III): the genomes of soil and plant-associated and newly described type strains.</title>
        <authorList>
            <person name="Whitman W."/>
        </authorList>
    </citation>
    <scope>NUCLEOTIDE SEQUENCE [LARGE SCALE GENOMIC DNA]</scope>
    <source>
        <strain evidence="2 3">SFB5A</strain>
    </source>
</reference>
<comment type="caution">
    <text evidence="2">The sequence shown here is derived from an EMBL/GenBank/DDBJ whole genome shotgun (WGS) entry which is preliminary data.</text>
</comment>
<feature type="region of interest" description="Disordered" evidence="1">
    <location>
        <begin position="13"/>
        <end position="34"/>
    </location>
</feature>
<name>A0A7W7U269_9ACTN</name>
<sequence>MCHPEWAKARIAAQRQSNGTERGTTMTANGTSYDGFTEDERAAMKEHAKEMKASARRGAKADTEPDVLAKIAEMEDADRVLAERVHALVKENAPGLTAKLWYGMPAYARNGKVVCHFQSAAKFKSRYATLGFSDQAALDEDTLWPTSYALTTLTPATEERIAALLKQAAG</sequence>
<dbReference type="Gene3D" id="3.90.1150.200">
    <property type="match status" value="1"/>
</dbReference>
<accession>A0A7W7U269</accession>
<dbReference type="Proteomes" id="UP000582643">
    <property type="component" value="Unassembled WGS sequence"/>
</dbReference>
<evidence type="ECO:0000256" key="1">
    <source>
        <dbReference type="SAM" id="MobiDB-lite"/>
    </source>
</evidence>
<evidence type="ECO:0000313" key="2">
    <source>
        <dbReference type="EMBL" id="MBB4982230.1"/>
    </source>
</evidence>
<dbReference type="AlphaFoldDB" id="A0A7W7U269"/>
<organism evidence="2 3">
    <name type="scientific">Streptomyces nymphaeiformis</name>
    <dbReference type="NCBI Taxonomy" id="2663842"/>
    <lineage>
        <taxon>Bacteria</taxon>
        <taxon>Bacillati</taxon>
        <taxon>Actinomycetota</taxon>
        <taxon>Actinomycetes</taxon>
        <taxon>Kitasatosporales</taxon>
        <taxon>Streptomycetaceae</taxon>
        <taxon>Streptomyces</taxon>
    </lineage>
</organism>
<dbReference type="SUPFAM" id="SSF159888">
    <property type="entry name" value="YdhG-like"/>
    <property type="match status" value="1"/>
</dbReference>
<proteinExistence type="predicted"/>
<evidence type="ECO:0000313" key="3">
    <source>
        <dbReference type="Proteomes" id="UP000582643"/>
    </source>
</evidence>